<evidence type="ECO:0000256" key="1">
    <source>
        <dbReference type="ARBA" id="ARBA00023122"/>
    </source>
</evidence>
<feature type="compositionally biased region" description="Polar residues" evidence="3">
    <location>
        <begin position="258"/>
        <end position="267"/>
    </location>
</feature>
<organism evidence="5 6">
    <name type="scientific">Polarella glacialis</name>
    <name type="common">Dinoflagellate</name>
    <dbReference type="NCBI Taxonomy" id="89957"/>
    <lineage>
        <taxon>Eukaryota</taxon>
        <taxon>Sar</taxon>
        <taxon>Alveolata</taxon>
        <taxon>Dinophyceae</taxon>
        <taxon>Suessiales</taxon>
        <taxon>Suessiaceae</taxon>
        <taxon>Polarella</taxon>
    </lineage>
</organism>
<dbReference type="SUPFAM" id="SSF54631">
    <property type="entry name" value="CBS-domain pair"/>
    <property type="match status" value="3"/>
</dbReference>
<evidence type="ECO:0000256" key="3">
    <source>
        <dbReference type="SAM" id="MobiDB-lite"/>
    </source>
</evidence>
<dbReference type="EMBL" id="CAJNNV010031265">
    <property type="protein sequence ID" value="CAE8635255.1"/>
    <property type="molecule type" value="Genomic_DNA"/>
</dbReference>
<feature type="domain" description="CBS" evidence="4">
    <location>
        <begin position="98"/>
        <end position="157"/>
    </location>
</feature>
<dbReference type="InterPro" id="IPR051257">
    <property type="entry name" value="Diverse_CBS-Domain"/>
</dbReference>
<dbReference type="AlphaFoldDB" id="A0A813HC54"/>
<keyword evidence="1 2" id="KW-0129">CBS domain</keyword>
<evidence type="ECO:0000313" key="5">
    <source>
        <dbReference type="EMBL" id="CAE8635255.1"/>
    </source>
</evidence>
<accession>A0A813HC54</accession>
<keyword evidence="6" id="KW-1185">Reference proteome</keyword>
<dbReference type="Gene3D" id="3.10.580.10">
    <property type="entry name" value="CBS-domain"/>
    <property type="match status" value="4"/>
</dbReference>
<feature type="region of interest" description="Disordered" evidence="3">
    <location>
        <begin position="245"/>
        <end position="267"/>
    </location>
</feature>
<evidence type="ECO:0000256" key="2">
    <source>
        <dbReference type="PROSITE-ProRule" id="PRU00703"/>
    </source>
</evidence>
<proteinExistence type="predicted"/>
<evidence type="ECO:0000313" key="6">
    <source>
        <dbReference type="Proteomes" id="UP000654075"/>
    </source>
</evidence>
<dbReference type="InterPro" id="IPR000644">
    <property type="entry name" value="CBS_dom"/>
</dbReference>
<dbReference type="Pfam" id="PF00571">
    <property type="entry name" value="CBS"/>
    <property type="match status" value="4"/>
</dbReference>
<dbReference type="PROSITE" id="PS51371">
    <property type="entry name" value="CBS"/>
    <property type="match status" value="3"/>
</dbReference>
<dbReference type="SMART" id="SM00116">
    <property type="entry name" value="CBS"/>
    <property type="match status" value="5"/>
</dbReference>
<dbReference type="CDD" id="cd02205">
    <property type="entry name" value="CBS_pair_SF"/>
    <property type="match status" value="3"/>
</dbReference>
<gene>
    <name evidence="5" type="ORF">PGLA1383_LOCUS50853</name>
</gene>
<dbReference type="Proteomes" id="UP000654075">
    <property type="component" value="Unassembled WGS sequence"/>
</dbReference>
<reference evidence="5" key="1">
    <citation type="submission" date="2021-02" db="EMBL/GenBank/DDBJ databases">
        <authorList>
            <person name="Dougan E. K."/>
            <person name="Rhodes N."/>
            <person name="Thang M."/>
            <person name="Chan C."/>
        </authorList>
    </citation>
    <scope>NUCLEOTIDE SEQUENCE</scope>
</reference>
<dbReference type="PANTHER" id="PTHR43080:SF2">
    <property type="entry name" value="CBS DOMAIN-CONTAINING PROTEIN"/>
    <property type="match status" value="1"/>
</dbReference>
<sequence>MPASRIPRLFAELLAQASGPRPVLFSLEFRCCCCCCFDCCHCCCHCCCLLLLLLLFRSLASSSMDPDSMEQATAHTEEPGLTGATQKDVFGGLTVRDILPSEPLGCKLLLHYALGDAASALAGSGCTAAAVLDQDGQLVGLLTENDVMRAYFEGASPDHRLADWFVSGLARAPTHVLRQKLTVRPTDALVVVAEHMVTNALTGDCACHHVLVEGDDGKILAILSAFDMAQAICRSDRWDNPLLQGAQNKRAKGDGDEQPQTSKTLRTASTAVQDIMKPRESVFTCPPLSTMKDVLKVLLLTRQNSALVVDEEGIYGIVTPRDAVRAFADGVPGSMCIADWLRRLESGVTNRLIASTASIEEAAALMTARKLQHLVVVPPGGIQALGIVSALDLVVGSQSCKQVLCETPIWEGPTLGELLVQQPHLTAICSKTTTLGEAAQSLLTTGRTSAAVALSPFRLLTENDIMRAYADGWPRESSAEHWLLSQESPRAMLPQHLLVPPSVPLTEAASLMLGVAVSAWGDPCHHLVVKGVQGVAGGWQGVFSALDIARGLCTLGSELEVAKTGADLATVSMFMKPLWDVPTCRTTDSIQHALASLVNGRQNAVLVMDENGAYQGLITPRCALHAMAEAVPRDRSVAEHVARDWLRGSGGSGGEGFKREVFPESRLLDAASIMAARSLHHLVVVDRQESGTEPSQPVGVLSALDVARGVASMRCRCPFASLGWLWWCRGPSSCSLWSA</sequence>
<feature type="domain" description="CBS" evidence="4">
    <location>
        <begin position="276"/>
        <end position="333"/>
    </location>
</feature>
<comment type="caution">
    <text evidence="5">The sequence shown here is derived from an EMBL/GenBank/DDBJ whole genome shotgun (WGS) entry which is preliminary data.</text>
</comment>
<dbReference type="PANTHER" id="PTHR43080">
    <property type="entry name" value="CBS DOMAIN-CONTAINING PROTEIN CBSX3, MITOCHONDRIAL"/>
    <property type="match status" value="1"/>
</dbReference>
<protein>
    <recommendedName>
        <fullName evidence="4">CBS domain-containing protein</fullName>
    </recommendedName>
</protein>
<evidence type="ECO:0000259" key="4">
    <source>
        <dbReference type="PROSITE" id="PS51371"/>
    </source>
</evidence>
<name>A0A813HC54_POLGL</name>
<feature type="domain" description="CBS" evidence="4">
    <location>
        <begin position="575"/>
        <end position="635"/>
    </location>
</feature>
<dbReference type="InterPro" id="IPR046342">
    <property type="entry name" value="CBS_dom_sf"/>
</dbReference>